<reference evidence="2 3" key="1">
    <citation type="journal article" date="2013" name="Mar. Genomics">
        <title>Expression of sulfatases in Rhodopirellula baltica and the diversity of sulfatases in the genus Rhodopirellula.</title>
        <authorList>
            <person name="Wegner C.E."/>
            <person name="Richter-Heitmann T."/>
            <person name="Klindworth A."/>
            <person name="Klockow C."/>
            <person name="Richter M."/>
            <person name="Achstetter T."/>
            <person name="Glockner F.O."/>
            <person name="Harder J."/>
        </authorList>
    </citation>
    <scope>NUCLEOTIDE SEQUENCE [LARGE SCALE GENOMIC DNA]</scope>
    <source>
        <strain evidence="2 3">SM1</strain>
    </source>
</reference>
<dbReference type="InterPro" id="IPR035897">
    <property type="entry name" value="Toll_tir_struct_dom_sf"/>
</dbReference>
<dbReference type="Proteomes" id="UP000011991">
    <property type="component" value="Unassembled WGS sequence"/>
</dbReference>
<feature type="domain" description="TIR" evidence="1">
    <location>
        <begin position="202"/>
        <end position="283"/>
    </location>
</feature>
<dbReference type="InterPro" id="IPR041160">
    <property type="entry name" value="LD_cluster2"/>
</dbReference>
<gene>
    <name evidence="2" type="ORF">RMSM_05971</name>
</gene>
<evidence type="ECO:0000313" key="2">
    <source>
        <dbReference type="EMBL" id="EMI17097.1"/>
    </source>
</evidence>
<dbReference type="EMBL" id="ANOG01000863">
    <property type="protein sequence ID" value="EMI17097.1"/>
    <property type="molecule type" value="Genomic_DNA"/>
</dbReference>
<dbReference type="SUPFAM" id="SSF52200">
    <property type="entry name" value="Toll/Interleukin receptor TIR domain"/>
    <property type="match status" value="1"/>
</dbReference>
<evidence type="ECO:0000259" key="1">
    <source>
        <dbReference type="Pfam" id="PF13676"/>
    </source>
</evidence>
<evidence type="ECO:0000313" key="3">
    <source>
        <dbReference type="Proteomes" id="UP000011991"/>
    </source>
</evidence>
<dbReference type="Gene3D" id="3.40.50.10140">
    <property type="entry name" value="Toll/interleukin-1 receptor homology (TIR) domain"/>
    <property type="match status" value="1"/>
</dbReference>
<protein>
    <recommendedName>
        <fullName evidence="1">TIR domain-containing protein</fullName>
    </recommendedName>
</protein>
<organism evidence="2 3">
    <name type="scientific">Rhodopirellula maiorica SM1</name>
    <dbReference type="NCBI Taxonomy" id="1265738"/>
    <lineage>
        <taxon>Bacteria</taxon>
        <taxon>Pseudomonadati</taxon>
        <taxon>Planctomycetota</taxon>
        <taxon>Planctomycetia</taxon>
        <taxon>Pirellulales</taxon>
        <taxon>Pirellulaceae</taxon>
        <taxon>Novipirellula</taxon>
    </lineage>
</organism>
<dbReference type="GO" id="GO:0007165">
    <property type="term" value="P:signal transduction"/>
    <property type="evidence" value="ECO:0007669"/>
    <property type="project" value="InterPro"/>
</dbReference>
<dbReference type="Pfam" id="PF13676">
    <property type="entry name" value="TIR_2"/>
    <property type="match status" value="1"/>
</dbReference>
<comment type="caution">
    <text evidence="2">The sequence shown here is derived from an EMBL/GenBank/DDBJ whole genome shotgun (WGS) entry which is preliminary data.</text>
</comment>
<dbReference type="InterPro" id="IPR000157">
    <property type="entry name" value="TIR_dom"/>
</dbReference>
<accession>M5RNY3</accession>
<sequence>MVQRIKNIQVTEHPMPYQPPLHIHLLFHPASADGRKIAESLVPKFLSAPAVRGLRVPIFLTPDREDDLPPRLQSDPAIPNDPDWLDLNAAEHSVVVVIADARMNRRVGGGTGAQWAEFARELVGSHDPQRHSIMLVSLDDQGVQLDESLSTLNFLTFPQDQDLAAQAEELTFQLAVRALILLRHPGQATDASISDAPAPVSFFLSHAKADLDAERKGPVHRVLEEVSTMRIDQWYDARKIELTEEFTTAIKDGIRRADLVIVFLTDSWAKSSWCRMEAAYAKEVATPILVVDALKDGEPRSFPYGGNVKVVRWPIPDEATLRRCLGVDVDQQAIDERLQKFRPIAARMLLSASILETLTRAHYTRLMHGQAHDDDVPLDVSPEAVHLAMHPNRSTFLYPDPPLTGEEYNVLSGLRPDAKFETPLMRMSRTLSTNEPLTIAVSLSDSEVLARHGLTPLHLRTMTDEIHLYLLVAGLRIAYGGKLEPEKLDDPDNFTLRLFSLVTGYRNLAKTFDADLKPILNVAPWPLWKNYDDDVLNRFGTIAGLEKVPCPELGLSESELKPLPNGFVVPDTIPHQYAWGPAMTAMREKMTEDSCARVVMGGKIEGYKGRYAGLIEEPLLSLRAGKPLFVVGALGGCARLVIDLLEQRDRSEMTTEEARANVQNYDALSEIYRGHNQEFKTREELAEEFKSYGRGGPMQALKNGLDDASNRELFYCTDPRRIAELILMGVSNLSSSGG</sequence>
<name>M5RNY3_9BACT</name>
<keyword evidence="3" id="KW-1185">Reference proteome</keyword>
<proteinExistence type="predicted"/>
<dbReference type="Pfam" id="PF18163">
    <property type="entry name" value="LD_cluster2"/>
    <property type="match status" value="1"/>
</dbReference>
<dbReference type="PATRIC" id="fig|1265738.3.peg.5957"/>
<dbReference type="AlphaFoldDB" id="M5RNY3"/>